<organism evidence="1 2">
    <name type="scientific">Yersinia similis</name>
    <dbReference type="NCBI Taxonomy" id="367190"/>
    <lineage>
        <taxon>Bacteria</taxon>
        <taxon>Pseudomonadati</taxon>
        <taxon>Pseudomonadota</taxon>
        <taxon>Gammaproteobacteria</taxon>
        <taxon>Enterobacterales</taxon>
        <taxon>Yersiniaceae</taxon>
        <taxon>Yersinia</taxon>
    </lineage>
</organism>
<proteinExistence type="predicted"/>
<sequence>MLMEDVQIRHNDTYLIEVNLPTCSRGFLVLRRQPLRASPSRAPGPLEVITA</sequence>
<reference evidence="1 2" key="1">
    <citation type="submission" date="2015-03" db="EMBL/GenBank/DDBJ databases">
        <authorList>
            <person name="Murphy D."/>
        </authorList>
    </citation>
    <scope>NUCLEOTIDE SEQUENCE [LARGE SCALE GENOMIC DNA]</scope>
    <source>
        <strain evidence="1 2">Y233</strain>
    </source>
</reference>
<evidence type="ECO:0000313" key="1">
    <source>
        <dbReference type="EMBL" id="CNI20716.1"/>
    </source>
</evidence>
<dbReference type="EMBL" id="CQBK01000019">
    <property type="protein sequence ID" value="CNI20716.1"/>
    <property type="molecule type" value="Genomic_DNA"/>
</dbReference>
<dbReference type="Proteomes" id="UP000038204">
    <property type="component" value="Unassembled WGS sequence"/>
</dbReference>
<accession>A0A0T9QPZ6</accession>
<dbReference type="AlphaFoldDB" id="A0A0T9QPZ6"/>
<name>A0A0T9QPZ6_9GAMM</name>
<evidence type="ECO:0000313" key="2">
    <source>
        <dbReference type="Proteomes" id="UP000038204"/>
    </source>
</evidence>
<protein>
    <submittedName>
        <fullName evidence="1">Uncharacterized protein</fullName>
    </submittedName>
</protein>
<gene>
    <name evidence="1" type="ORF">ERS008667_02733</name>
</gene>